<dbReference type="Proteomes" id="UP001596160">
    <property type="component" value="Unassembled WGS sequence"/>
</dbReference>
<name>A0ABW0AMV1_9ACTN</name>
<keyword evidence="3" id="KW-1185">Reference proteome</keyword>
<proteinExistence type="predicted"/>
<protein>
    <recommendedName>
        <fullName evidence="4">Integral membrane protein</fullName>
    </recommendedName>
</protein>
<gene>
    <name evidence="2" type="ORF">ACFPRH_25265</name>
</gene>
<evidence type="ECO:0000256" key="1">
    <source>
        <dbReference type="SAM" id="Coils"/>
    </source>
</evidence>
<evidence type="ECO:0000313" key="3">
    <source>
        <dbReference type="Proteomes" id="UP001596160"/>
    </source>
</evidence>
<evidence type="ECO:0008006" key="4">
    <source>
        <dbReference type="Google" id="ProtNLM"/>
    </source>
</evidence>
<organism evidence="2 3">
    <name type="scientific">Streptomyces amakusaensis</name>
    <dbReference type="NCBI Taxonomy" id="67271"/>
    <lineage>
        <taxon>Bacteria</taxon>
        <taxon>Bacillati</taxon>
        <taxon>Actinomycetota</taxon>
        <taxon>Actinomycetes</taxon>
        <taxon>Kitasatosporales</taxon>
        <taxon>Streptomycetaceae</taxon>
        <taxon>Streptomyces</taxon>
    </lineage>
</organism>
<feature type="coiled-coil region" evidence="1">
    <location>
        <begin position="140"/>
        <end position="174"/>
    </location>
</feature>
<keyword evidence="1" id="KW-0175">Coiled coil</keyword>
<accession>A0ABW0AMV1</accession>
<evidence type="ECO:0000313" key="2">
    <source>
        <dbReference type="EMBL" id="MFC5155048.1"/>
    </source>
</evidence>
<dbReference type="EMBL" id="JBHSKP010000019">
    <property type="protein sequence ID" value="MFC5155048.1"/>
    <property type="molecule type" value="Genomic_DNA"/>
</dbReference>
<reference evidence="3" key="1">
    <citation type="journal article" date="2019" name="Int. J. Syst. Evol. Microbiol.">
        <title>The Global Catalogue of Microorganisms (GCM) 10K type strain sequencing project: providing services to taxonomists for standard genome sequencing and annotation.</title>
        <authorList>
            <consortium name="The Broad Institute Genomics Platform"/>
            <consortium name="The Broad Institute Genome Sequencing Center for Infectious Disease"/>
            <person name="Wu L."/>
            <person name="Ma J."/>
        </authorList>
    </citation>
    <scope>NUCLEOTIDE SEQUENCE [LARGE SCALE GENOMIC DNA]</scope>
    <source>
        <strain evidence="3">PCU 266</strain>
    </source>
</reference>
<dbReference type="RefSeq" id="WP_344474580.1">
    <property type="nucleotide sequence ID" value="NZ_BAAASB010000004.1"/>
</dbReference>
<sequence length="413" mass="43001">MSDHPHLGWNPTPGSPPAIAALRTGLATSAASLATAHRLLDQLLGESSFWHGQAADAFRTALDGELPRYLRDAHRSVSHAARELSRWHDDLLSHQATARRYDTRAGLCAQALTRARTHELHLRATPTTPPHTLRTAATAVTDAQDALDSVLNLARELEEEHHAQARRIAKSLDEAAERWAPEEPGVLEKVLKWVEEEGLGDLLSDVSAGAGFLALLLGAACPPLGLAVLFVATGASMGAFALHVTDSEVRESLRDGFSKGEYDAEFWDNAVTLAGDALGSVPGVAAIAGGAKAASAAVQASGGVTEAGALAAAARAGSQGFADGAKTMMREMRSVENPLTGWALQSTPGAVRKTVAYGLPAGGAATAVGHHTPWDDNETFADGATGVDGARVLIDDGPGSAAKLAHAWAFLSR</sequence>
<comment type="caution">
    <text evidence="2">The sequence shown here is derived from an EMBL/GenBank/DDBJ whole genome shotgun (WGS) entry which is preliminary data.</text>
</comment>